<dbReference type="RefSeq" id="WP_043840805.1">
    <property type="nucleotide sequence ID" value="NZ_BSTI01000003.1"/>
</dbReference>
<accession>A0A9W6QZH1</accession>
<dbReference type="SUPFAM" id="SSF53335">
    <property type="entry name" value="S-adenosyl-L-methionine-dependent methyltransferases"/>
    <property type="match status" value="1"/>
</dbReference>
<evidence type="ECO:0000313" key="3">
    <source>
        <dbReference type="Proteomes" id="UP001165136"/>
    </source>
</evidence>
<keyword evidence="3" id="KW-1185">Reference proteome</keyword>
<evidence type="ECO:0000259" key="1">
    <source>
        <dbReference type="Pfam" id="PF13649"/>
    </source>
</evidence>
<feature type="domain" description="Methyltransferase" evidence="1">
    <location>
        <begin position="43"/>
        <end position="141"/>
    </location>
</feature>
<protein>
    <recommendedName>
        <fullName evidence="1">Methyltransferase domain-containing protein</fullName>
    </recommendedName>
</protein>
<gene>
    <name evidence="2" type="ORF">Atai01_14140</name>
</gene>
<dbReference type="Pfam" id="PF13649">
    <property type="entry name" value="Methyltransf_25"/>
    <property type="match status" value="1"/>
</dbReference>
<dbReference type="Gene3D" id="3.40.50.150">
    <property type="entry name" value="Vaccinia Virus protein VP39"/>
    <property type="match status" value="1"/>
</dbReference>
<dbReference type="EMBL" id="BSTI01000003">
    <property type="protein sequence ID" value="GLY64795.1"/>
    <property type="molecule type" value="Genomic_DNA"/>
</dbReference>
<organism evidence="2 3">
    <name type="scientific">Amycolatopsis taiwanensis</name>
    <dbReference type="NCBI Taxonomy" id="342230"/>
    <lineage>
        <taxon>Bacteria</taxon>
        <taxon>Bacillati</taxon>
        <taxon>Actinomycetota</taxon>
        <taxon>Actinomycetes</taxon>
        <taxon>Pseudonocardiales</taxon>
        <taxon>Pseudonocardiaceae</taxon>
        <taxon>Amycolatopsis</taxon>
    </lineage>
</organism>
<sequence length="243" mass="25800">MSSAGFYDRTGEYVAVLLPPVWRELGPALVRALEGLDGAMGPIVDVGAGTGLGTVTLAAAFPDAEILAVEPHSGLRTALLARVAGDDALASRVTVVGADVLSARLPDRIAALVAMNVIGHLSPDERLSLWAMLAEKLAPRGRAVLNLYPPTRPEPVPAGPVVQARVGRLRYTGTASAEPAGEDAVTWRMSYRMFEGEEKITELTASDHWYVFTPEQLADELAGCGLRVTPAEGEHGLQVITRR</sequence>
<dbReference type="CDD" id="cd02440">
    <property type="entry name" value="AdoMet_MTases"/>
    <property type="match status" value="1"/>
</dbReference>
<proteinExistence type="predicted"/>
<reference evidence="2" key="1">
    <citation type="submission" date="2023-03" db="EMBL/GenBank/DDBJ databases">
        <title>Amycolatopsis taiwanensis NBRC 103393.</title>
        <authorList>
            <person name="Ichikawa N."/>
            <person name="Sato H."/>
            <person name="Tonouchi N."/>
        </authorList>
    </citation>
    <scope>NUCLEOTIDE SEQUENCE</scope>
    <source>
        <strain evidence="2">NBRC 103393</strain>
    </source>
</reference>
<evidence type="ECO:0000313" key="2">
    <source>
        <dbReference type="EMBL" id="GLY64795.1"/>
    </source>
</evidence>
<dbReference type="InterPro" id="IPR029063">
    <property type="entry name" value="SAM-dependent_MTases_sf"/>
</dbReference>
<comment type="caution">
    <text evidence="2">The sequence shown here is derived from an EMBL/GenBank/DDBJ whole genome shotgun (WGS) entry which is preliminary data.</text>
</comment>
<name>A0A9W6QZH1_9PSEU</name>
<dbReference type="Proteomes" id="UP001165136">
    <property type="component" value="Unassembled WGS sequence"/>
</dbReference>
<dbReference type="AlphaFoldDB" id="A0A9W6QZH1"/>
<dbReference type="InterPro" id="IPR041698">
    <property type="entry name" value="Methyltransf_25"/>
</dbReference>